<proteinExistence type="predicted"/>
<sequence length="69" mass="7386">MLLEIQSEAVIQNTQLQSLVPDKQDVLPLFLSLLITLACSTIMKTASTNSAISPAVIGTRSIMGDAIRN</sequence>
<organismHost>
    <name type="scientific">Escherichia coli</name>
    <dbReference type="NCBI Taxonomy" id="562"/>
</organismHost>
<accession>Q66M23</accession>
<organism evidence="2">
    <name type="scientific">Escherichia phage T5</name>
    <name type="common">Enterobacteria phage T5</name>
    <dbReference type="NCBI Taxonomy" id="2695836"/>
    <lineage>
        <taxon>Viruses</taxon>
        <taxon>Duplodnaviria</taxon>
        <taxon>Heunggongvirae</taxon>
        <taxon>Uroviricota</taxon>
        <taxon>Caudoviricetes</taxon>
        <taxon>Demerecviridae</taxon>
        <taxon>Markadamsvirinae</taxon>
        <taxon>Tequintavirus</taxon>
        <taxon>Tequintavirus T5</taxon>
    </lineage>
</organism>
<dbReference type="EMBL" id="AY692264">
    <property type="protein sequence ID" value="AAU05179.1"/>
    <property type="molecule type" value="Genomic_DNA"/>
</dbReference>
<evidence type="ECO:0000313" key="1">
    <source>
        <dbReference type="EMBL" id="AAU05179.1"/>
    </source>
</evidence>
<dbReference type="Proteomes" id="UP000002503">
    <property type="component" value="Segment"/>
</dbReference>
<evidence type="ECO:0000313" key="2">
    <source>
        <dbReference type="Proteomes" id="UP000002503"/>
    </source>
</evidence>
<protein>
    <submittedName>
        <fullName evidence="1">Uncharacterized protein</fullName>
    </submittedName>
</protein>
<reference evidence="1 2" key="1">
    <citation type="submission" date="2004-07" db="EMBL/GenBank/DDBJ databases">
        <authorList>
            <person name="Zivanovic Y."/>
            <person name="Boulanger P."/>
            <person name="Confalonieri F."/>
            <person name="Dutertre M."/>
            <person name="Decottignies P."/>
            <person name="Del Castillo G."/>
        </authorList>
    </citation>
    <scope>NUCLEOTIDE SEQUENCE</scope>
    <source>
        <strain evidence="1">St0 deletion mutant</strain>
    </source>
</reference>
<name>Q66M23_BPT5</name>
<gene>
    <name evidence="1" type="ORF">T5p026</name>
</gene>